<accession>A0A448XBM0</accession>
<dbReference type="Proteomes" id="UP000784294">
    <property type="component" value="Unassembled WGS sequence"/>
</dbReference>
<keyword evidence="2" id="KW-1185">Reference proteome</keyword>
<dbReference type="EMBL" id="CAAALY010245180">
    <property type="protein sequence ID" value="VEL33107.1"/>
    <property type="molecule type" value="Genomic_DNA"/>
</dbReference>
<dbReference type="AlphaFoldDB" id="A0A448XBM0"/>
<gene>
    <name evidence="1" type="ORF">PXEA_LOCUS26547</name>
</gene>
<comment type="caution">
    <text evidence="1">The sequence shown here is derived from an EMBL/GenBank/DDBJ whole genome shotgun (WGS) entry which is preliminary data.</text>
</comment>
<evidence type="ECO:0000313" key="1">
    <source>
        <dbReference type="EMBL" id="VEL33107.1"/>
    </source>
</evidence>
<name>A0A448XBM0_9PLAT</name>
<reference evidence="1" key="1">
    <citation type="submission" date="2018-11" db="EMBL/GenBank/DDBJ databases">
        <authorList>
            <consortium name="Pathogen Informatics"/>
        </authorList>
    </citation>
    <scope>NUCLEOTIDE SEQUENCE</scope>
</reference>
<protein>
    <submittedName>
        <fullName evidence="1">Uncharacterized protein</fullName>
    </submittedName>
</protein>
<sequence>MTALTTRPEIVWSDTCHCTSEAYSALVHFALGPVHRLLRESGHRELQPMAYLGCPFLHPRRQTASSTLSLGYVASSLGLLTRALTSLMCRHGEDGFQTSTDRLPGFFHLVAELVKWARWQRSESCPFYPLTSTDSVPREQNLSGPIMDRSVFCPISLDLIDDLVDFDLAQSDLYGMKEI</sequence>
<organism evidence="1 2">
    <name type="scientific">Protopolystoma xenopodis</name>
    <dbReference type="NCBI Taxonomy" id="117903"/>
    <lineage>
        <taxon>Eukaryota</taxon>
        <taxon>Metazoa</taxon>
        <taxon>Spiralia</taxon>
        <taxon>Lophotrochozoa</taxon>
        <taxon>Platyhelminthes</taxon>
        <taxon>Monogenea</taxon>
        <taxon>Polyopisthocotylea</taxon>
        <taxon>Polystomatidea</taxon>
        <taxon>Polystomatidae</taxon>
        <taxon>Protopolystoma</taxon>
    </lineage>
</organism>
<proteinExistence type="predicted"/>
<dbReference type="OrthoDB" id="6255275at2759"/>
<evidence type="ECO:0000313" key="2">
    <source>
        <dbReference type="Proteomes" id="UP000784294"/>
    </source>
</evidence>